<dbReference type="eggNOG" id="KOG4732">
    <property type="taxonomic scope" value="Eukaryota"/>
</dbReference>
<reference evidence="4" key="1">
    <citation type="submission" date="2013-01" db="EMBL/GenBank/DDBJ databases">
        <title>Draft Genome Sequence of a Mulberry Tree, Morus notabilis C.K. Schneid.</title>
        <authorList>
            <person name="He N."/>
            <person name="Zhao S."/>
        </authorList>
    </citation>
    <scope>NUCLEOTIDE SEQUENCE</scope>
</reference>
<dbReference type="PANTHER" id="PTHR47605:SF2">
    <property type="entry name" value="TRANSCRIPTIONAL ELONGATION REGULATOR MINIYO"/>
    <property type="match status" value="1"/>
</dbReference>
<evidence type="ECO:0000313" key="4">
    <source>
        <dbReference type="Proteomes" id="UP000030645"/>
    </source>
</evidence>
<dbReference type="InterPro" id="IPR055326">
    <property type="entry name" value="MINIYO"/>
</dbReference>
<dbReference type="PANTHER" id="PTHR47605">
    <property type="entry name" value="TRANSCRIPTIONAL ELONGATION REGULATOR MINIYO"/>
    <property type="match status" value="1"/>
</dbReference>
<feature type="domain" description="RPAP1 C-terminal" evidence="2">
    <location>
        <begin position="39"/>
        <end position="118"/>
    </location>
</feature>
<name>W9RK37_9ROSA</name>
<evidence type="ECO:0000259" key="2">
    <source>
        <dbReference type="Pfam" id="PF08620"/>
    </source>
</evidence>
<accession>W9RK37</accession>
<gene>
    <name evidence="3" type="ORF">L484_022891</name>
</gene>
<organism evidence="3 4">
    <name type="scientific">Morus notabilis</name>
    <dbReference type="NCBI Taxonomy" id="981085"/>
    <lineage>
        <taxon>Eukaryota</taxon>
        <taxon>Viridiplantae</taxon>
        <taxon>Streptophyta</taxon>
        <taxon>Embryophyta</taxon>
        <taxon>Tracheophyta</taxon>
        <taxon>Spermatophyta</taxon>
        <taxon>Magnoliopsida</taxon>
        <taxon>eudicotyledons</taxon>
        <taxon>Gunneridae</taxon>
        <taxon>Pentapetalae</taxon>
        <taxon>rosids</taxon>
        <taxon>fabids</taxon>
        <taxon>Rosales</taxon>
        <taxon>Moraceae</taxon>
        <taxon>Moreae</taxon>
        <taxon>Morus</taxon>
    </lineage>
</organism>
<evidence type="ECO:0000313" key="3">
    <source>
        <dbReference type="EMBL" id="EXB94574.1"/>
    </source>
</evidence>
<dbReference type="AlphaFoldDB" id="W9RK37"/>
<sequence length="212" mass="23282">MTSKEIKSGLDNGEARNPSPASGSLWSTWSERVEGVRGLRFSLDGTIVENDLVQVADTVSLLVIYFVHRVAERDFLRTEGDPGAAGYTIKEAVALTRSVIPGQRALALHILLAILDKAVHNIFQGQVGCSIGNDDKDNKFTDWEAIWAYALGPEPELVLSLRICLDDNHNSVVLVCAKVIQCILTCDVNESFFNFSEKITLKDICTAPVFQT</sequence>
<feature type="region of interest" description="Disordered" evidence="1">
    <location>
        <begin position="1"/>
        <end position="24"/>
    </location>
</feature>
<evidence type="ECO:0000256" key="1">
    <source>
        <dbReference type="SAM" id="MobiDB-lite"/>
    </source>
</evidence>
<protein>
    <recommendedName>
        <fullName evidence="2">RPAP1 C-terminal domain-containing protein</fullName>
    </recommendedName>
</protein>
<dbReference type="InterPro" id="IPR013929">
    <property type="entry name" value="RPAP1_C"/>
</dbReference>
<dbReference type="Pfam" id="PF08620">
    <property type="entry name" value="RPAP1_C"/>
    <property type="match status" value="1"/>
</dbReference>
<dbReference type="STRING" id="981085.W9RK37"/>
<dbReference type="Proteomes" id="UP000030645">
    <property type="component" value="Unassembled WGS sequence"/>
</dbReference>
<proteinExistence type="predicted"/>
<keyword evidence="4" id="KW-1185">Reference proteome</keyword>
<dbReference type="EMBL" id="KE345164">
    <property type="protein sequence ID" value="EXB94574.1"/>
    <property type="molecule type" value="Genomic_DNA"/>
</dbReference>